<dbReference type="KEGG" id="pars:DRW48_11125"/>
<dbReference type="InterPro" id="IPR000524">
    <property type="entry name" value="Tscrpt_reg_HTH_GntR"/>
</dbReference>
<keyword evidence="6" id="KW-1185">Reference proteome</keyword>
<proteinExistence type="predicted"/>
<dbReference type="SUPFAM" id="SSF46785">
    <property type="entry name" value="Winged helix' DNA-binding domain"/>
    <property type="match status" value="1"/>
</dbReference>
<reference evidence="6" key="1">
    <citation type="submission" date="2018-07" db="EMBL/GenBank/DDBJ databases">
        <title>Genome sequencing of Paracoccus sp. SC2-6.</title>
        <authorList>
            <person name="Heo J."/>
            <person name="Kim S.-J."/>
            <person name="Kwon S.-W."/>
        </authorList>
    </citation>
    <scope>NUCLEOTIDE SEQUENCE [LARGE SCALE GENOMIC DNA]</scope>
    <source>
        <strain evidence="6">SC2-6</strain>
    </source>
</reference>
<dbReference type="SMART" id="SM00895">
    <property type="entry name" value="FCD"/>
    <property type="match status" value="1"/>
</dbReference>
<dbReference type="EMBL" id="CP030918">
    <property type="protein sequence ID" value="AXC51231.1"/>
    <property type="molecule type" value="Genomic_DNA"/>
</dbReference>
<dbReference type="CDD" id="cd07377">
    <property type="entry name" value="WHTH_GntR"/>
    <property type="match status" value="1"/>
</dbReference>
<evidence type="ECO:0000256" key="2">
    <source>
        <dbReference type="ARBA" id="ARBA00023125"/>
    </source>
</evidence>
<dbReference type="InterPro" id="IPR036390">
    <property type="entry name" value="WH_DNA-bd_sf"/>
</dbReference>
<protein>
    <submittedName>
        <fullName evidence="5">FadR family transcriptional regulator</fullName>
    </submittedName>
</protein>
<dbReference type="InterPro" id="IPR011711">
    <property type="entry name" value="GntR_C"/>
</dbReference>
<evidence type="ECO:0000256" key="1">
    <source>
        <dbReference type="ARBA" id="ARBA00023015"/>
    </source>
</evidence>
<dbReference type="PROSITE" id="PS50949">
    <property type="entry name" value="HTH_GNTR"/>
    <property type="match status" value="1"/>
</dbReference>
<dbReference type="PANTHER" id="PTHR43537">
    <property type="entry name" value="TRANSCRIPTIONAL REGULATOR, GNTR FAMILY"/>
    <property type="match status" value="1"/>
</dbReference>
<keyword evidence="2" id="KW-0238">DNA-binding</keyword>
<keyword evidence="1" id="KW-0805">Transcription regulation</keyword>
<dbReference type="GO" id="GO:0003677">
    <property type="term" value="F:DNA binding"/>
    <property type="evidence" value="ECO:0007669"/>
    <property type="project" value="UniProtKB-KW"/>
</dbReference>
<dbReference type="SMART" id="SM00345">
    <property type="entry name" value="HTH_GNTR"/>
    <property type="match status" value="1"/>
</dbReference>
<dbReference type="Pfam" id="PF07729">
    <property type="entry name" value="FCD"/>
    <property type="match status" value="1"/>
</dbReference>
<accession>A0A344PPC6</accession>
<dbReference type="PRINTS" id="PR00035">
    <property type="entry name" value="HTHGNTR"/>
</dbReference>
<dbReference type="SUPFAM" id="SSF48008">
    <property type="entry name" value="GntR ligand-binding domain-like"/>
    <property type="match status" value="1"/>
</dbReference>
<dbReference type="Gene3D" id="1.10.10.10">
    <property type="entry name" value="Winged helix-like DNA-binding domain superfamily/Winged helix DNA-binding domain"/>
    <property type="match status" value="1"/>
</dbReference>
<evidence type="ECO:0000313" key="5">
    <source>
        <dbReference type="EMBL" id="AXC51231.1"/>
    </source>
</evidence>
<dbReference type="OrthoDB" id="9812645at2"/>
<keyword evidence="3" id="KW-0804">Transcription</keyword>
<dbReference type="Gene3D" id="1.20.120.530">
    <property type="entry name" value="GntR ligand-binding domain-like"/>
    <property type="match status" value="1"/>
</dbReference>
<sequence>MMMQAPAARDEVDRPRRAKLSNLISEDLLNWIAREGLKPGDRLPNEKTLMQHYRCAKGTIREALKVLEVQGLVEMQTGPNGGAVIRPVSIDAVTQQLRTYLHFQSLDFEEVYAIRHSLEVTLAESVVGKLDETQLTRLEENIESCVAALAAGERTKARHLELTFHDLLCESCPNPLLVFICHFVNGLLRDLVEFRSNSHDEHAAFAQANLESHRRLLDAFRANDRAAVSGIMAKHMCEAENFMTRLDAAVHSDMLSR</sequence>
<dbReference type="PANTHER" id="PTHR43537:SF5">
    <property type="entry name" value="UXU OPERON TRANSCRIPTIONAL REGULATOR"/>
    <property type="match status" value="1"/>
</dbReference>
<gene>
    <name evidence="5" type="ORF">DRW48_11125</name>
</gene>
<feature type="domain" description="HTH gntR-type" evidence="4">
    <location>
        <begin position="18"/>
        <end position="88"/>
    </location>
</feature>
<dbReference type="InterPro" id="IPR008920">
    <property type="entry name" value="TF_FadR/GntR_C"/>
</dbReference>
<dbReference type="Proteomes" id="UP000252023">
    <property type="component" value="Chromosome"/>
</dbReference>
<organism evidence="5 6">
    <name type="scientific">Paracoccus suum</name>
    <dbReference type="NCBI Taxonomy" id="2259340"/>
    <lineage>
        <taxon>Bacteria</taxon>
        <taxon>Pseudomonadati</taxon>
        <taxon>Pseudomonadota</taxon>
        <taxon>Alphaproteobacteria</taxon>
        <taxon>Rhodobacterales</taxon>
        <taxon>Paracoccaceae</taxon>
        <taxon>Paracoccus</taxon>
    </lineage>
</organism>
<evidence type="ECO:0000259" key="4">
    <source>
        <dbReference type="PROSITE" id="PS50949"/>
    </source>
</evidence>
<dbReference type="AlphaFoldDB" id="A0A344PPC6"/>
<evidence type="ECO:0000256" key="3">
    <source>
        <dbReference type="ARBA" id="ARBA00023163"/>
    </source>
</evidence>
<dbReference type="Pfam" id="PF00392">
    <property type="entry name" value="GntR"/>
    <property type="match status" value="1"/>
</dbReference>
<name>A0A344PPC6_9RHOB</name>
<dbReference type="InterPro" id="IPR036388">
    <property type="entry name" value="WH-like_DNA-bd_sf"/>
</dbReference>
<evidence type="ECO:0000313" key="6">
    <source>
        <dbReference type="Proteomes" id="UP000252023"/>
    </source>
</evidence>
<dbReference type="GO" id="GO:0003700">
    <property type="term" value="F:DNA-binding transcription factor activity"/>
    <property type="evidence" value="ECO:0007669"/>
    <property type="project" value="InterPro"/>
</dbReference>